<dbReference type="RefSeq" id="WP_010054502.1">
    <property type="nucleotide sequence ID" value="NZ_BJOJ01000065.1"/>
</dbReference>
<organism evidence="6 7">
    <name type="scientific">Carnobacterium maltaromaticum</name>
    <name type="common">Carnobacterium piscicola</name>
    <dbReference type="NCBI Taxonomy" id="2751"/>
    <lineage>
        <taxon>Bacteria</taxon>
        <taxon>Bacillati</taxon>
        <taxon>Bacillota</taxon>
        <taxon>Bacilli</taxon>
        <taxon>Lactobacillales</taxon>
        <taxon>Carnobacteriaceae</taxon>
        <taxon>Carnobacterium</taxon>
    </lineage>
</organism>
<protein>
    <submittedName>
        <fullName evidence="6">Class A sortase</fullName>
    </submittedName>
</protein>
<keyword evidence="2" id="KW-0378">Hydrolase</keyword>
<reference evidence="6" key="1">
    <citation type="submission" date="2023-08" db="EMBL/GenBank/DDBJ databases">
        <title>Genomic characterization of piscicolin 126 produced by Carnobacterium maltaromaticum CM22 strain isolated from salmon (Salmo salar).</title>
        <authorList>
            <person name="Gonzalez-Gragera E."/>
            <person name="Garcia-Lopez J.D."/>
            <person name="Teso-Perez C."/>
            <person name="Gimenez-Hernandez I."/>
            <person name="Peralta-Sanchez J.M."/>
            <person name="Valdivia E."/>
            <person name="Montalban-Lopez M."/>
            <person name="Martin-Platero A.M."/>
            <person name="Banos A."/>
            <person name="Martinez-Bueno M."/>
        </authorList>
    </citation>
    <scope>NUCLEOTIDE SEQUENCE</scope>
    <source>
        <strain evidence="6">CM22</strain>
    </source>
</reference>
<accession>A0AAW9JVV5</accession>
<dbReference type="NCBIfam" id="TIGR01076">
    <property type="entry name" value="sortase_fam"/>
    <property type="match status" value="1"/>
</dbReference>
<proteinExistence type="predicted"/>
<gene>
    <name evidence="6" type="ORF">RAK27_02990</name>
</gene>
<keyword evidence="5" id="KW-0812">Transmembrane</keyword>
<evidence type="ECO:0000256" key="2">
    <source>
        <dbReference type="ARBA" id="ARBA00022801"/>
    </source>
</evidence>
<evidence type="ECO:0000256" key="4">
    <source>
        <dbReference type="PIRSR" id="PIRSR605754-1"/>
    </source>
</evidence>
<keyword evidence="3" id="KW-0788">Thiol protease</keyword>
<feature type="active site" description="Proton donor/acceptor" evidence="4">
    <location>
        <position position="144"/>
    </location>
</feature>
<feature type="active site" description="Acyl-thioester intermediate" evidence="4">
    <location>
        <position position="206"/>
    </location>
</feature>
<dbReference type="SUPFAM" id="SSF63817">
    <property type="entry name" value="Sortase"/>
    <property type="match status" value="1"/>
</dbReference>
<sequence length="244" mass="27089">MTTKKQKNKTKKSNIKNRIINTVAVLLLIIGLFLIFLNPIKDWLVKNMSNNNNVSTVTAAQIKKNHTRDGEFDFSQVVDLDAENIIRARLYQDDMAVIGGIAVPDVAINLPIIKGISNYNLAVGAGTMKPDQVMGEGNYALAGHNMIDKGLLFSPLDKLAMGDEIYLTDLEYVYVYKTSFIETVNPDRVDLIDDVEGQTLVTLVTCNPDGSKRLVVQGTFEKKVPMKKATKAMKAAFDIEKNTY</sequence>
<keyword evidence="5" id="KW-1133">Transmembrane helix</keyword>
<feature type="transmembrane region" description="Helical" evidence="5">
    <location>
        <begin position="20"/>
        <end position="40"/>
    </location>
</feature>
<dbReference type="EMBL" id="JAVBVO010000002">
    <property type="protein sequence ID" value="MDZ5757616.1"/>
    <property type="molecule type" value="Genomic_DNA"/>
</dbReference>
<evidence type="ECO:0000256" key="1">
    <source>
        <dbReference type="ARBA" id="ARBA00022670"/>
    </source>
</evidence>
<dbReference type="Gene3D" id="2.40.260.10">
    <property type="entry name" value="Sortase"/>
    <property type="match status" value="1"/>
</dbReference>
<keyword evidence="5" id="KW-0472">Membrane</keyword>
<dbReference type="InterPro" id="IPR023365">
    <property type="entry name" value="Sortase_dom-sf"/>
</dbReference>
<dbReference type="AlphaFoldDB" id="A0AAW9JVV5"/>
<name>A0AAW9JVV5_CARML</name>
<evidence type="ECO:0000313" key="6">
    <source>
        <dbReference type="EMBL" id="MDZ5757616.1"/>
    </source>
</evidence>
<evidence type="ECO:0000313" key="7">
    <source>
        <dbReference type="Proteomes" id="UP001290462"/>
    </source>
</evidence>
<evidence type="ECO:0000256" key="3">
    <source>
        <dbReference type="ARBA" id="ARBA00022807"/>
    </source>
</evidence>
<dbReference type="GO" id="GO:0008234">
    <property type="term" value="F:cysteine-type peptidase activity"/>
    <property type="evidence" value="ECO:0007669"/>
    <property type="project" value="UniProtKB-KW"/>
</dbReference>
<dbReference type="CDD" id="cd06165">
    <property type="entry name" value="Sortase_A"/>
    <property type="match status" value="1"/>
</dbReference>
<dbReference type="Proteomes" id="UP001290462">
    <property type="component" value="Unassembled WGS sequence"/>
</dbReference>
<dbReference type="InterPro" id="IPR005754">
    <property type="entry name" value="Sortase"/>
</dbReference>
<dbReference type="Pfam" id="PF04203">
    <property type="entry name" value="Sortase"/>
    <property type="match status" value="1"/>
</dbReference>
<dbReference type="InterPro" id="IPR042007">
    <property type="entry name" value="Sortase_A"/>
</dbReference>
<keyword evidence="1" id="KW-0645">Protease</keyword>
<dbReference type="GeneID" id="83607074"/>
<dbReference type="GO" id="GO:0006508">
    <property type="term" value="P:proteolysis"/>
    <property type="evidence" value="ECO:0007669"/>
    <property type="project" value="UniProtKB-KW"/>
</dbReference>
<comment type="caution">
    <text evidence="6">The sequence shown here is derived from an EMBL/GenBank/DDBJ whole genome shotgun (WGS) entry which is preliminary data.</text>
</comment>
<evidence type="ECO:0000256" key="5">
    <source>
        <dbReference type="SAM" id="Phobius"/>
    </source>
</evidence>